<reference evidence="1 2" key="1">
    <citation type="submission" date="2015-05" db="EMBL/GenBank/DDBJ databases">
        <title>A genomic and transcriptomic approach to investigate the blue pigment phenotype in Pseudomonas fluorescens.</title>
        <authorList>
            <person name="Andreani N.A."/>
            <person name="Cardazzo B."/>
        </authorList>
    </citation>
    <scope>NUCLEOTIDE SEQUENCE [LARGE SCALE GENOMIC DNA]</scope>
    <source>
        <strain evidence="1 2">Ps_22</strain>
    </source>
</reference>
<dbReference type="EMBL" id="LCYA01000083">
    <property type="protein sequence ID" value="KWV86976.1"/>
    <property type="molecule type" value="Genomic_DNA"/>
</dbReference>
<sequence>MALGFTPVVELYGANAALFNERLLEWEHTDAAGFVSDQLKLTLDIEGLEGLPDLGGKIGLRIGYLESGLVDKGVFKITQRTPSMFP</sequence>
<accession>A0A109LG10</accession>
<gene>
    <name evidence="1" type="ORF">PFLmoz3_03441</name>
</gene>
<protein>
    <submittedName>
        <fullName evidence="1">Phage late control protein D protein (GPD)</fullName>
    </submittedName>
</protein>
<dbReference type="AlphaFoldDB" id="A0A109LG10"/>
<comment type="caution">
    <text evidence="1">The sequence shown here is derived from an EMBL/GenBank/DDBJ whole genome shotgun (WGS) entry which is preliminary data.</text>
</comment>
<proteinExistence type="predicted"/>
<organism evidence="1 2">
    <name type="scientific">Pseudomonas fluorescens</name>
    <dbReference type="NCBI Taxonomy" id="294"/>
    <lineage>
        <taxon>Bacteria</taxon>
        <taxon>Pseudomonadati</taxon>
        <taxon>Pseudomonadota</taxon>
        <taxon>Gammaproteobacteria</taxon>
        <taxon>Pseudomonadales</taxon>
        <taxon>Pseudomonadaceae</taxon>
        <taxon>Pseudomonas</taxon>
    </lineage>
</organism>
<name>A0A109LG10_PSEFL</name>
<dbReference type="Proteomes" id="UP000061348">
    <property type="component" value="Unassembled WGS sequence"/>
</dbReference>
<evidence type="ECO:0000313" key="2">
    <source>
        <dbReference type="Proteomes" id="UP000061348"/>
    </source>
</evidence>
<evidence type="ECO:0000313" key="1">
    <source>
        <dbReference type="EMBL" id="KWV86976.1"/>
    </source>
</evidence>
<dbReference type="PATRIC" id="fig|294.194.peg.3820"/>